<keyword evidence="3" id="KW-0378">Hydrolase</keyword>
<keyword evidence="10" id="KW-0812">Transmembrane</keyword>
<evidence type="ECO:0000256" key="4">
    <source>
        <dbReference type="ARBA" id="ARBA00023136"/>
    </source>
</evidence>
<gene>
    <name evidence="13" type="ORF">OKA104_LOCUS15820</name>
    <name evidence="12" type="ORF">VCS650_LOCUS36468</name>
</gene>
<evidence type="ECO:0000313" key="13">
    <source>
        <dbReference type="EMBL" id="CAF3753426.1"/>
    </source>
</evidence>
<reference evidence="12" key="1">
    <citation type="submission" date="2021-02" db="EMBL/GenBank/DDBJ databases">
        <authorList>
            <person name="Nowell W R."/>
        </authorList>
    </citation>
    <scope>NUCLEOTIDE SEQUENCE</scope>
</reference>
<feature type="domain" description="P-type" evidence="11">
    <location>
        <begin position="951"/>
        <end position="1002"/>
    </location>
</feature>
<dbReference type="Proteomes" id="UP000663891">
    <property type="component" value="Unassembled WGS sequence"/>
</dbReference>
<dbReference type="PANTHER" id="PTHR22762:SF133">
    <property type="entry name" value="P-TYPE DOMAIN-CONTAINING PROTEIN"/>
    <property type="match status" value="1"/>
</dbReference>
<proteinExistence type="inferred from homology"/>
<dbReference type="FunFam" id="3.20.20.80:FF:000016">
    <property type="entry name" value="Maltase-glucoamylase, intestinal"/>
    <property type="match status" value="2"/>
</dbReference>
<dbReference type="FunFam" id="2.60.40.1180:FF:000001">
    <property type="entry name" value="Maltase-glucoamylase, intestinal"/>
    <property type="match status" value="1"/>
</dbReference>
<dbReference type="Gene3D" id="3.20.20.80">
    <property type="entry name" value="Glycosidases"/>
    <property type="match status" value="2"/>
</dbReference>
<dbReference type="InterPro" id="IPR011013">
    <property type="entry name" value="Gal_mutarotase_sf_dom"/>
</dbReference>
<dbReference type="PANTHER" id="PTHR22762">
    <property type="entry name" value="ALPHA-GLUCOSIDASE"/>
    <property type="match status" value="1"/>
</dbReference>
<dbReference type="CDD" id="cd14752">
    <property type="entry name" value="GH31_N"/>
    <property type="match status" value="2"/>
</dbReference>
<keyword evidence="7" id="KW-0326">Glycosidase</keyword>
<protein>
    <recommendedName>
        <fullName evidence="8">Maltase</fullName>
    </recommendedName>
</protein>
<name>A0A815L102_9BILA</name>
<organism evidence="12 14">
    <name type="scientific">Adineta steineri</name>
    <dbReference type="NCBI Taxonomy" id="433720"/>
    <lineage>
        <taxon>Eukaryota</taxon>
        <taxon>Metazoa</taxon>
        <taxon>Spiralia</taxon>
        <taxon>Gnathifera</taxon>
        <taxon>Rotifera</taxon>
        <taxon>Eurotatoria</taxon>
        <taxon>Bdelloidea</taxon>
        <taxon>Adinetida</taxon>
        <taxon>Adinetidae</taxon>
        <taxon>Adineta</taxon>
    </lineage>
</organism>
<evidence type="ECO:0000256" key="7">
    <source>
        <dbReference type="ARBA" id="ARBA00023295"/>
    </source>
</evidence>
<dbReference type="EMBL" id="CAJOAY010000883">
    <property type="protein sequence ID" value="CAF3753426.1"/>
    <property type="molecule type" value="Genomic_DNA"/>
</dbReference>
<keyword evidence="6" id="KW-0325">Glycoprotein</keyword>
<dbReference type="SMART" id="SM00018">
    <property type="entry name" value="PD"/>
    <property type="match status" value="2"/>
</dbReference>
<feature type="domain" description="P-type" evidence="11">
    <location>
        <begin position="40"/>
        <end position="90"/>
    </location>
</feature>
<evidence type="ECO:0000256" key="2">
    <source>
        <dbReference type="ARBA" id="ARBA00007806"/>
    </source>
</evidence>
<keyword evidence="5" id="KW-1015">Disulfide bond</keyword>
<comment type="caution">
    <text evidence="9">Lacks conserved residue(s) required for the propagation of feature annotation.</text>
</comment>
<dbReference type="InterPro" id="IPR013780">
    <property type="entry name" value="Glyco_hydro_b"/>
</dbReference>
<dbReference type="OrthoDB" id="5839090at2759"/>
<comment type="caution">
    <text evidence="12">The sequence shown here is derived from an EMBL/GenBank/DDBJ whole genome shotgun (WGS) entry which is preliminary data.</text>
</comment>
<dbReference type="CDD" id="cd00111">
    <property type="entry name" value="Trefoil"/>
    <property type="match status" value="2"/>
</dbReference>
<evidence type="ECO:0000256" key="6">
    <source>
        <dbReference type="ARBA" id="ARBA00023180"/>
    </source>
</evidence>
<comment type="similarity">
    <text evidence="2">Belongs to the glycosyl hydrolase 31 family.</text>
</comment>
<dbReference type="SUPFAM" id="SSF74650">
    <property type="entry name" value="Galactose mutarotase-like"/>
    <property type="match status" value="2"/>
</dbReference>
<evidence type="ECO:0000256" key="8">
    <source>
        <dbReference type="ARBA" id="ARBA00041343"/>
    </source>
</evidence>
<dbReference type="SUPFAM" id="SSF51445">
    <property type="entry name" value="(Trans)glycosidases"/>
    <property type="match status" value="2"/>
</dbReference>
<dbReference type="PROSITE" id="PS51448">
    <property type="entry name" value="P_TREFOIL_2"/>
    <property type="match status" value="2"/>
</dbReference>
<dbReference type="EMBL" id="CAJNON010000897">
    <property type="protein sequence ID" value="CAF1400616.1"/>
    <property type="molecule type" value="Genomic_DNA"/>
</dbReference>
<dbReference type="Proteomes" id="UP000663881">
    <property type="component" value="Unassembled WGS sequence"/>
</dbReference>
<dbReference type="Pfam" id="PF13802">
    <property type="entry name" value="Gal_mutarotas_2"/>
    <property type="match status" value="1"/>
</dbReference>
<dbReference type="CDD" id="cd06602">
    <property type="entry name" value="GH31_MGAM_SI_GAA"/>
    <property type="match status" value="2"/>
</dbReference>
<evidence type="ECO:0000256" key="5">
    <source>
        <dbReference type="ARBA" id="ARBA00023157"/>
    </source>
</evidence>
<dbReference type="InterPro" id="IPR030458">
    <property type="entry name" value="Glyco_hydro_31_AS"/>
</dbReference>
<keyword evidence="10" id="KW-1133">Transmembrane helix</keyword>
<evidence type="ECO:0000313" key="14">
    <source>
        <dbReference type="Proteomes" id="UP000663891"/>
    </source>
</evidence>
<dbReference type="Gene3D" id="2.60.40.1180">
    <property type="entry name" value="Golgi alpha-mannosidase II"/>
    <property type="match status" value="4"/>
</dbReference>
<evidence type="ECO:0000256" key="10">
    <source>
        <dbReference type="SAM" id="Phobius"/>
    </source>
</evidence>
<dbReference type="InterPro" id="IPR048395">
    <property type="entry name" value="Glyco_hydro_31_C"/>
</dbReference>
<dbReference type="InterPro" id="IPR000519">
    <property type="entry name" value="P_trefoil_dom"/>
</dbReference>
<dbReference type="Pfam" id="PF21365">
    <property type="entry name" value="Glyco_hydro_31_3rd"/>
    <property type="match status" value="2"/>
</dbReference>
<dbReference type="PROSITE" id="PS00129">
    <property type="entry name" value="GLYCOSYL_HYDROL_F31_1"/>
    <property type="match status" value="2"/>
</dbReference>
<dbReference type="InterPro" id="IPR044913">
    <property type="entry name" value="P_trefoil_dom_sf"/>
</dbReference>
<sequence>MYNVFFLSILETGLCVVMANIYFLILFYILCGYTIGISVHKRSIEPNQRIDCFPDAGSQFAGYSKEACLARSCLYDEWTPPNTAQCYLSPNYGYILKQDPQQTENGIRLRLRRNRAVGSMYPNAIENVILDIEYYTNDILRFKLHDEDNERYEVPIPLASSPGRASSTQYEFNYWSDPSRDNILSFSVKRASDQAILFDTSLGGLILNDQYLQIVTRLQSPHIFGFGENNHETLKHDVKEKRTWGIFARDQGTHWAKNTNHYGSHPFYLVMEQQSNSSDIPSGNMHGVLLLNSNAMDYSFSPTPSLTMRTIGGILDFFVFLGPKPEQVIQQYTWLVGRSILPPYWSFGFQLARWDYGNLTHMKRVVQRNLDAGIPIDIQYADIDYMDAEKDFTIDPINYRGLKEYFDQLNNDGMRTIVILDPGTIDDQRYYAPTIEGIQEDVFIKWEDGQLMKGACWPGEVFFPDFLTNRTQAWWIRWIKNFQRANLTFDGLWIDMNEPALFDTNDEKPWNSLETGSNHTLKCPFNRFDDPPYRTKAAFGYDGGLSKPSRLSDRTLCMSAQQGEIDIKTGKPKYRHYDVHNLYGWSQTKPTLDAMQQVTGKRSLVLPRSTFVGSGQWSGHWLGDNGATWAQMKQSLIGMVEFNWFGIPFNGADICGFDQTPNEEMCIRWMQLGAFYPFSRNHNAWKKPDQDPASWTSYAVNIMASALRIRYTLLPYYYTLFYKAHTQGSTVIRPLFHEYPTDRTTLDIFLQFLIGSHVMIAPVTDEGAEQVRVYIPSTHWYNYYTGSRVIAQKQFISMPAPLNTIPILLRGGIIIPTQEYANNTKFSRKQPFNLTIVLDSYGNAEGDLFYDDGDSIDTISTKSYFYAVYKWSSKDRQLSINVIENNYSEMSNLILNALNIYGMDEILTTINVNNKQFEPIKRPNTQIIDIKELGLSMSQNHTFTWQISENATIEAPAIIFANPKYRVDCFPDSGASDHACIARGCAWDLSQGPGIVACYVPKEKGGYGMTKPSKQISDAVTQYSLDRLSKTNFSLYGKDIENLNVQVSVSGSSKIRMTIRDSNAERYEVPVPIQWHPMVPTNSSPAQFKFEITKTVNEQIGFRIRRTSTQSILFDTSLFAEGFIYDDQYIQIITTTPSRNNYGFGENTHRTFRHTLRDSLRYGIFGRDQQPYGGNENLYGAHPFYMGIEDDGQAFGVLIFNSNAQDYKFDEFADNQAMLTYRTIGGILDVLFFAGPRPEDVIRQYQEVIGKPYMPPYWALGFQLCRYGYNSLENMRAAMWRTLDAGIPLDVMYGDIDYFDKRLDFTWDPENFKGLPEYVDWLHALGMKFITILDPAIDSEAKNYDVFTRGQQKDIWIKWPTHRNIQFNETGNRNMLGYVWPDGKTVFPDFFYPPAKEWWKSEILAYYSKLKFDGLWIDMNEPANFDTNANKPFNYPDHKPDWNLHCPKDEPLETPKYKTAILGQYLSDKTMCMIGEQTDGQGKIYKHYDVHNLYGWSETVASLPAARATDNKRSVVISRSTFPTSGAMSGHWLGDNRADWAHLKYNIIGILEFNLFGIPYVGADICGFEAETTEQMCQRWMQLGAFNPFFRNHNGLNYRDHDPGNWAAPAVRSNRRAVEIRYTLNPYLYTLFHQVHRSGGTVVRSMAHEFPSIPECWSLDEQFLWGSNLLIAPVIYENHSIKSVYLPTTERWFDYYTGEEQKTLGQITVSAPLDHIPLFLRGGAIIPHQQSAMNTVLSRQKPFYLIIALDKKEKAQGDLFWDDGESIDTYETSNFNHFIFTYNSQRLTLEPWSYDYPEMDKQVKLEEIKIFGMNKEPTRITLNGQDLIPTTQWTYDNEKKTLNMKQLTLDMSSTHKIVMI</sequence>
<dbReference type="GO" id="GO:0004558">
    <property type="term" value="F:alpha-1,4-glucosidase activity"/>
    <property type="evidence" value="ECO:0007669"/>
    <property type="project" value="TreeGrafter"/>
</dbReference>
<dbReference type="Pfam" id="PF00088">
    <property type="entry name" value="Trefoil"/>
    <property type="match status" value="2"/>
</dbReference>
<evidence type="ECO:0000256" key="1">
    <source>
        <dbReference type="ARBA" id="ARBA00004370"/>
    </source>
</evidence>
<dbReference type="InterPro" id="IPR025887">
    <property type="entry name" value="Glyco_hydro_31_N_dom"/>
</dbReference>
<evidence type="ECO:0000256" key="3">
    <source>
        <dbReference type="ARBA" id="ARBA00022801"/>
    </source>
</evidence>
<comment type="subcellular location">
    <subcellularLocation>
        <location evidence="1">Membrane</location>
    </subcellularLocation>
</comment>
<dbReference type="InterPro" id="IPR017853">
    <property type="entry name" value="GH"/>
</dbReference>
<dbReference type="SUPFAM" id="SSF57492">
    <property type="entry name" value="Trefoil"/>
    <property type="match status" value="2"/>
</dbReference>
<keyword evidence="4 10" id="KW-0472">Membrane</keyword>
<dbReference type="InterPro" id="IPR000322">
    <property type="entry name" value="Glyco_hydro_31_TIM"/>
</dbReference>
<dbReference type="Gene3D" id="2.60.40.1760">
    <property type="entry name" value="glycosyl hydrolase (family 31)"/>
    <property type="match status" value="2"/>
</dbReference>
<evidence type="ECO:0000313" key="12">
    <source>
        <dbReference type="EMBL" id="CAF1400616.1"/>
    </source>
</evidence>
<dbReference type="GO" id="GO:0016020">
    <property type="term" value="C:membrane"/>
    <property type="evidence" value="ECO:0007669"/>
    <property type="project" value="UniProtKB-SubCell"/>
</dbReference>
<dbReference type="Gene3D" id="4.10.110.10">
    <property type="entry name" value="Spasmolytic Protein, domain 1"/>
    <property type="match status" value="2"/>
</dbReference>
<dbReference type="SUPFAM" id="SSF51011">
    <property type="entry name" value="Glycosyl hydrolase domain"/>
    <property type="match status" value="2"/>
</dbReference>
<dbReference type="GO" id="GO:0005975">
    <property type="term" value="P:carbohydrate metabolic process"/>
    <property type="evidence" value="ECO:0007669"/>
    <property type="project" value="InterPro"/>
</dbReference>
<evidence type="ECO:0000259" key="11">
    <source>
        <dbReference type="PROSITE" id="PS51448"/>
    </source>
</evidence>
<dbReference type="Pfam" id="PF01055">
    <property type="entry name" value="Glyco_hydro_31_2nd"/>
    <property type="match status" value="2"/>
</dbReference>
<accession>A0A815L102</accession>
<evidence type="ECO:0000256" key="9">
    <source>
        <dbReference type="PROSITE-ProRule" id="PRU00779"/>
    </source>
</evidence>
<dbReference type="GO" id="GO:0030246">
    <property type="term" value="F:carbohydrate binding"/>
    <property type="evidence" value="ECO:0007669"/>
    <property type="project" value="InterPro"/>
</dbReference>
<feature type="transmembrane region" description="Helical" evidence="10">
    <location>
        <begin position="12"/>
        <end position="35"/>
    </location>
</feature>